<keyword evidence="7" id="KW-0547">Nucleotide-binding</keyword>
<dbReference type="GO" id="GO:0004798">
    <property type="term" value="F:dTMP kinase activity"/>
    <property type="evidence" value="ECO:0007669"/>
    <property type="project" value="UniProtKB-EC"/>
</dbReference>
<dbReference type="FunFam" id="3.40.50.300:FF:001633">
    <property type="entry name" value="Thymidylate kinase"/>
    <property type="match status" value="1"/>
</dbReference>
<dbReference type="PROSITE" id="PS01331">
    <property type="entry name" value="THYMIDYLATE_KINASE"/>
    <property type="match status" value="1"/>
</dbReference>
<keyword evidence="6" id="KW-0545">Nucleotide biosynthesis</keyword>
<feature type="domain" description="Thymidylate kinase-like" evidence="10">
    <location>
        <begin position="44"/>
        <end position="230"/>
    </location>
</feature>
<evidence type="ECO:0000256" key="9">
    <source>
        <dbReference type="ARBA" id="ARBA00022840"/>
    </source>
</evidence>
<dbReference type="PANTHER" id="PTHR10344">
    <property type="entry name" value="THYMIDYLATE KINASE"/>
    <property type="match status" value="1"/>
</dbReference>
<keyword evidence="9" id="KW-0067">ATP-binding</keyword>
<sequence length="253" mass="28667">MGSANDGEGKNNVVTRTWPYIIRNSAKKKKVKAPTMGRGKLILIEGLDRTGKTTQCNILYKKLLPNCELIKFPERSTRIGGLINQYLTDDSLQLSDQAIHLLFSANRWEMVDGMKKALLEGKNIVMDRYVYSGVAYSAAKKTDGMDLNWCLQPDIGLLKPDLTLFLSIQDVNSNAGKDGFGEERYETLKFQKQVKHTFITLLENEMKRGDESIKIVDVGNRGIHEVEALIWEIAEPVLTTHIDHDKFSFFQKV</sequence>
<dbReference type="GO" id="GO:0005634">
    <property type="term" value="C:nucleus"/>
    <property type="evidence" value="ECO:0007669"/>
    <property type="project" value="TreeGrafter"/>
</dbReference>
<evidence type="ECO:0000256" key="2">
    <source>
        <dbReference type="ARBA" id="ARBA00009776"/>
    </source>
</evidence>
<comment type="caution">
    <text evidence="11">The sequence shown here is derived from an EMBL/GenBank/DDBJ whole genome shotgun (WGS) entry which is preliminary data.</text>
</comment>
<dbReference type="GO" id="GO:0005524">
    <property type="term" value="F:ATP binding"/>
    <property type="evidence" value="ECO:0007669"/>
    <property type="project" value="UniProtKB-KW"/>
</dbReference>
<dbReference type="AlphaFoldDB" id="J5P852"/>
<evidence type="ECO:0000256" key="6">
    <source>
        <dbReference type="ARBA" id="ARBA00022727"/>
    </source>
</evidence>
<reference evidence="12" key="2">
    <citation type="journal article" date="2011" name="G3 (Bethesda)">
        <title>The awesome power of yeast evolutionary genetics: New genome sequences and strain resources for the Saccharomyces sensu stricto genus.</title>
        <authorList>
            <person name="Scannell D.R."/>
            <person name="Zill O.A."/>
            <person name="Rokas A."/>
            <person name="Payen C."/>
            <person name="Dunham M.J."/>
            <person name="Eisen M.B."/>
            <person name="Rine J."/>
            <person name="Johnston M."/>
            <person name="Hittinger C.T."/>
        </authorList>
    </citation>
    <scope>GENOME REANNOTATION</scope>
    <source>
        <strain evidence="12">ATCC MYA-4449 / AS 2.2408 / CBS 8840 / NBRC 1802 / NCYC 2889</strain>
    </source>
</reference>
<dbReference type="GO" id="GO:0006233">
    <property type="term" value="P:dTDP biosynthetic process"/>
    <property type="evidence" value="ECO:0007669"/>
    <property type="project" value="InterPro"/>
</dbReference>
<evidence type="ECO:0000256" key="7">
    <source>
        <dbReference type="ARBA" id="ARBA00022741"/>
    </source>
</evidence>
<dbReference type="InterPro" id="IPR018095">
    <property type="entry name" value="Thymidylate_kin_CS"/>
</dbReference>
<dbReference type="EMBL" id="AACI03002008">
    <property type="protein sequence ID" value="EJT41548.1"/>
    <property type="molecule type" value="Genomic_DNA"/>
</dbReference>
<dbReference type="HAMAP" id="MF_00165">
    <property type="entry name" value="Thymidylate_kinase"/>
    <property type="match status" value="1"/>
</dbReference>
<keyword evidence="8" id="KW-0418">Kinase</keyword>
<reference evidence="11 12" key="1">
    <citation type="journal article" date="2003" name="Science">
        <title>Finding functional features in Saccharomyces genomes by phylogenetic footprinting.</title>
        <authorList>
            <person name="Cliften P.F."/>
            <person name="Sudarsanam P."/>
            <person name="Desikan A."/>
            <person name="Fulton L."/>
            <person name="Fulton B."/>
            <person name="Majors J."/>
            <person name="Waterston R."/>
            <person name="Cohen B.A."/>
            <person name="Johnston M."/>
        </authorList>
    </citation>
    <scope>NUCLEOTIDE SEQUENCE [LARGE SCALE GENOMIC DNA]</scope>
    <source>
        <strain evidence="12">ATCC MYA-4449 / AS 2.2408 / CBS 8840 / NBRC 1802 / NCYC 2889</strain>
    </source>
</reference>
<dbReference type="CDD" id="cd01672">
    <property type="entry name" value="TMPK"/>
    <property type="match status" value="1"/>
</dbReference>
<evidence type="ECO:0000313" key="12">
    <source>
        <dbReference type="Proteomes" id="UP000002753"/>
    </source>
</evidence>
<protein>
    <recommendedName>
        <fullName evidence="4">Thymidylate kinase</fullName>
        <ecNumber evidence="3">2.7.4.9</ecNumber>
    </recommendedName>
</protein>
<dbReference type="HOGENOM" id="CLU_049131_3_2_1"/>
<dbReference type="GO" id="GO:0004550">
    <property type="term" value="F:nucleoside diphosphate kinase activity"/>
    <property type="evidence" value="ECO:0007669"/>
    <property type="project" value="TreeGrafter"/>
</dbReference>
<dbReference type="InterPro" id="IPR018094">
    <property type="entry name" value="Thymidylate_kinase"/>
</dbReference>
<dbReference type="GO" id="GO:0005829">
    <property type="term" value="C:cytosol"/>
    <property type="evidence" value="ECO:0007669"/>
    <property type="project" value="TreeGrafter"/>
</dbReference>
<dbReference type="Proteomes" id="UP000002753">
    <property type="component" value="Unassembled WGS sequence"/>
</dbReference>
<name>J5P852_SACK1</name>
<gene>
    <name evidence="11" type="primary">YJR057W</name>
    <name evidence="11" type="ORF">SKUD_191101</name>
</gene>
<dbReference type="PANTHER" id="PTHR10344:SF1">
    <property type="entry name" value="THYMIDYLATE KINASE"/>
    <property type="match status" value="1"/>
</dbReference>
<dbReference type="GO" id="GO:0006227">
    <property type="term" value="P:dUDP biosynthetic process"/>
    <property type="evidence" value="ECO:0007669"/>
    <property type="project" value="TreeGrafter"/>
</dbReference>
<evidence type="ECO:0000313" key="11">
    <source>
        <dbReference type="EMBL" id="EJT41548.1"/>
    </source>
</evidence>
<evidence type="ECO:0000256" key="8">
    <source>
        <dbReference type="ARBA" id="ARBA00022777"/>
    </source>
</evidence>
<evidence type="ECO:0000259" key="10">
    <source>
        <dbReference type="Pfam" id="PF02223"/>
    </source>
</evidence>
<dbReference type="GO" id="GO:0006235">
    <property type="term" value="P:dTTP biosynthetic process"/>
    <property type="evidence" value="ECO:0007669"/>
    <property type="project" value="TreeGrafter"/>
</dbReference>
<dbReference type="InterPro" id="IPR039430">
    <property type="entry name" value="Thymidylate_kin-like_dom"/>
</dbReference>
<proteinExistence type="inferred from homology"/>
<dbReference type="SUPFAM" id="SSF52540">
    <property type="entry name" value="P-loop containing nucleoside triphosphate hydrolases"/>
    <property type="match status" value="1"/>
</dbReference>
<dbReference type="EC" id="2.7.4.9" evidence="3"/>
<keyword evidence="12" id="KW-1185">Reference proteome</keyword>
<dbReference type="Gene3D" id="3.40.50.300">
    <property type="entry name" value="P-loop containing nucleotide triphosphate hydrolases"/>
    <property type="match status" value="1"/>
</dbReference>
<comment type="pathway">
    <text evidence="1">Pyrimidine metabolism; dTTP biosynthesis.</text>
</comment>
<accession>J5P852</accession>
<keyword evidence="5" id="KW-0808">Transferase</keyword>
<dbReference type="Pfam" id="PF02223">
    <property type="entry name" value="Thymidylate_kin"/>
    <property type="match status" value="1"/>
</dbReference>
<evidence type="ECO:0000256" key="3">
    <source>
        <dbReference type="ARBA" id="ARBA00012980"/>
    </source>
</evidence>
<dbReference type="InterPro" id="IPR027417">
    <property type="entry name" value="P-loop_NTPase"/>
</dbReference>
<evidence type="ECO:0000256" key="5">
    <source>
        <dbReference type="ARBA" id="ARBA00022679"/>
    </source>
</evidence>
<comment type="similarity">
    <text evidence="2">Belongs to the thymidylate kinase family.</text>
</comment>
<organism evidence="11 12">
    <name type="scientific">Saccharomyces kudriavzevii (strain ATCC MYA-4449 / AS 2.2408 / CBS 8840 / NBRC 1802 / NCYC 2889)</name>
    <name type="common">Yeast</name>
    <dbReference type="NCBI Taxonomy" id="226230"/>
    <lineage>
        <taxon>Eukaryota</taxon>
        <taxon>Fungi</taxon>
        <taxon>Dikarya</taxon>
        <taxon>Ascomycota</taxon>
        <taxon>Saccharomycotina</taxon>
        <taxon>Saccharomycetes</taxon>
        <taxon>Saccharomycetales</taxon>
        <taxon>Saccharomycetaceae</taxon>
        <taxon>Saccharomyces</taxon>
    </lineage>
</organism>
<dbReference type="NCBIfam" id="TIGR00041">
    <property type="entry name" value="DTMP_kinase"/>
    <property type="match status" value="1"/>
</dbReference>
<dbReference type="STRING" id="226230.J5P852"/>
<evidence type="ECO:0000256" key="1">
    <source>
        <dbReference type="ARBA" id="ARBA00004992"/>
    </source>
</evidence>
<evidence type="ECO:0000256" key="4">
    <source>
        <dbReference type="ARBA" id="ARBA00017144"/>
    </source>
</evidence>